<keyword evidence="1" id="KW-0472">Membrane</keyword>
<accession>A0A374NBJ1</accession>
<evidence type="ECO:0000313" key="2">
    <source>
        <dbReference type="EMBL" id="RGI80443.1"/>
    </source>
</evidence>
<organism evidence="2 3">
    <name type="scientific">Anaerobutyricum hallii</name>
    <dbReference type="NCBI Taxonomy" id="39488"/>
    <lineage>
        <taxon>Bacteria</taxon>
        <taxon>Bacillati</taxon>
        <taxon>Bacillota</taxon>
        <taxon>Clostridia</taxon>
        <taxon>Lachnospirales</taxon>
        <taxon>Lachnospiraceae</taxon>
        <taxon>Anaerobutyricum</taxon>
    </lineage>
</organism>
<dbReference type="InterPro" id="IPR006482">
    <property type="entry name" value="Cas7_Csh2/Csh2"/>
</dbReference>
<feature type="transmembrane region" description="Helical" evidence="1">
    <location>
        <begin position="96"/>
        <end position="114"/>
    </location>
</feature>
<name>A0A374NBJ1_9FIRM</name>
<gene>
    <name evidence="2" type="ORF">DXD91_13535</name>
</gene>
<proteinExistence type="predicted"/>
<dbReference type="RefSeq" id="WP_117983519.1">
    <property type="nucleotide sequence ID" value="NZ_QSOE01000129.1"/>
</dbReference>
<evidence type="ECO:0000256" key="1">
    <source>
        <dbReference type="SAM" id="Phobius"/>
    </source>
</evidence>
<dbReference type="EMBL" id="QSOE01000129">
    <property type="protein sequence ID" value="RGI80443.1"/>
    <property type="molecule type" value="Genomic_DNA"/>
</dbReference>
<dbReference type="Pfam" id="PF05107">
    <property type="entry name" value="Cas_Cas7"/>
    <property type="match status" value="1"/>
</dbReference>
<dbReference type="AlphaFoldDB" id="A0A374NBJ1"/>
<keyword evidence="1" id="KW-1133">Transmembrane helix</keyword>
<dbReference type="GO" id="GO:0043571">
    <property type="term" value="P:maintenance of CRISPR repeat elements"/>
    <property type="evidence" value="ECO:0007669"/>
    <property type="project" value="InterPro"/>
</dbReference>
<dbReference type="Proteomes" id="UP000262524">
    <property type="component" value="Unassembled WGS sequence"/>
</dbReference>
<protein>
    <submittedName>
        <fullName evidence="2">Uncharacterized protein</fullName>
    </submittedName>
</protein>
<reference evidence="2 3" key="1">
    <citation type="submission" date="2018-08" db="EMBL/GenBank/DDBJ databases">
        <title>A genome reference for cultivated species of the human gut microbiota.</title>
        <authorList>
            <person name="Zou Y."/>
            <person name="Xue W."/>
            <person name="Luo G."/>
        </authorList>
    </citation>
    <scope>NUCLEOTIDE SEQUENCE [LARGE SCALE GENOMIC DNA]</scope>
    <source>
        <strain evidence="2 3">TM10-1AC</strain>
    </source>
</reference>
<sequence length="116" mass="13856">MSWYPRVLYDGHGEISDVCLKRKIRNRLQDMGEEIFVQEDSRIDDGYRSLKERILNFDDFKNEYRNKKPDFKKIYDSTCKKWIDIRTFGQVFPFKGLVIIYLLMLEGACLYGVLQA</sequence>
<comment type="caution">
    <text evidence="2">The sequence shown here is derived from an EMBL/GenBank/DDBJ whole genome shotgun (WGS) entry which is preliminary data.</text>
</comment>
<keyword evidence="1" id="KW-0812">Transmembrane</keyword>
<evidence type="ECO:0000313" key="3">
    <source>
        <dbReference type="Proteomes" id="UP000262524"/>
    </source>
</evidence>